<dbReference type="GeneID" id="19740198"/>
<geneLocation type="chloroplast" evidence="2"/>
<sequence>MLKIVGFFVSIFLIIIIFLRIPQENVGLASFATKTDLLGSPSSAQRLLNIFTGFGILVYFAIAIRLNFLNT</sequence>
<keyword evidence="1" id="KW-0812">Transmembrane</keyword>
<feature type="transmembrane region" description="Helical" evidence="1">
    <location>
        <begin position="47"/>
        <end position="68"/>
    </location>
</feature>
<dbReference type="AlphaFoldDB" id="A0A023HB35"/>
<dbReference type="RefSeq" id="YP_009029188.1">
    <property type="nucleotide sequence ID" value="NC_024083.1"/>
</dbReference>
<keyword evidence="2" id="KW-0150">Chloroplast</keyword>
<protein>
    <submittedName>
        <fullName evidence="2">Preprotein-translocase subunit g</fullName>
    </submittedName>
</protein>
<keyword evidence="1" id="KW-1133">Transmembrane helix</keyword>
<gene>
    <name evidence="2" type="primary">secG</name>
</gene>
<keyword evidence="2" id="KW-0934">Plastid</keyword>
<reference evidence="2" key="1">
    <citation type="journal article" date="2014" name="Genome Biol. Evol.">
        <title>Serial gene losses and foreign DNA underlie size and sequence variation in the plastid genomes of diatoms.</title>
        <authorList>
            <person name="Ruck E.C."/>
            <person name="Nakov T."/>
            <person name="Jansen R.K."/>
            <person name="Theriot E.C."/>
            <person name="Alverson A.J."/>
        </authorList>
    </citation>
    <scope>NUCLEOTIDE SEQUENCE</scope>
    <source>
        <strain evidence="2">BCC011</strain>
    </source>
</reference>
<evidence type="ECO:0000256" key="1">
    <source>
        <dbReference type="SAM" id="Phobius"/>
    </source>
</evidence>
<proteinExistence type="predicted"/>
<accession>A0A023HB35</accession>
<evidence type="ECO:0000313" key="2">
    <source>
        <dbReference type="EMBL" id="AGH28719.1"/>
    </source>
</evidence>
<dbReference type="EMBL" id="KC509523">
    <property type="protein sequence ID" value="AGH28719.1"/>
    <property type="molecule type" value="Genomic_DNA"/>
</dbReference>
<organism evidence="2">
    <name type="scientific">Didymosphenia geminata</name>
    <name type="common">rock snot</name>
    <dbReference type="NCBI Taxonomy" id="1115533"/>
    <lineage>
        <taxon>Eukaryota</taxon>
        <taxon>Sar</taxon>
        <taxon>Stramenopiles</taxon>
        <taxon>Ochrophyta</taxon>
        <taxon>Bacillariophyta</taxon>
        <taxon>Bacillariophyceae</taxon>
        <taxon>Bacillariophycidae</taxon>
        <taxon>Cymbellales</taxon>
        <taxon>Gomphonemataceae</taxon>
        <taxon>Didymosphenia</taxon>
    </lineage>
</organism>
<keyword evidence="1" id="KW-0472">Membrane</keyword>
<name>A0A023HB35_9STRA</name>